<dbReference type="Proteomes" id="UP001054945">
    <property type="component" value="Unassembled WGS sequence"/>
</dbReference>
<reference evidence="1 2" key="1">
    <citation type="submission" date="2021-06" db="EMBL/GenBank/DDBJ databases">
        <title>Caerostris extrusa draft genome.</title>
        <authorList>
            <person name="Kono N."/>
            <person name="Arakawa K."/>
        </authorList>
    </citation>
    <scope>NUCLEOTIDE SEQUENCE [LARGE SCALE GENOMIC DNA]</scope>
</reference>
<proteinExistence type="predicted"/>
<sequence>MGRHSYPCQSCSTIHAPAIHAHVIHSCPCDSCHAINAPAIPARANSSTATPAPPLIPRLFPPQSFMPLLSMLLHAPAIPARSNRARDNHAWSIQALLFLPEPIPVWPFPHTKNLTCTCDNCHLSLVQIHFEINEFKFYSGSRPSP</sequence>
<name>A0AAV4PKY8_CAEEX</name>
<comment type="caution">
    <text evidence="1">The sequence shown here is derived from an EMBL/GenBank/DDBJ whole genome shotgun (WGS) entry which is preliminary data.</text>
</comment>
<organism evidence="1 2">
    <name type="scientific">Caerostris extrusa</name>
    <name type="common">Bark spider</name>
    <name type="synonym">Caerostris bankana</name>
    <dbReference type="NCBI Taxonomy" id="172846"/>
    <lineage>
        <taxon>Eukaryota</taxon>
        <taxon>Metazoa</taxon>
        <taxon>Ecdysozoa</taxon>
        <taxon>Arthropoda</taxon>
        <taxon>Chelicerata</taxon>
        <taxon>Arachnida</taxon>
        <taxon>Araneae</taxon>
        <taxon>Araneomorphae</taxon>
        <taxon>Entelegynae</taxon>
        <taxon>Araneoidea</taxon>
        <taxon>Araneidae</taxon>
        <taxon>Caerostris</taxon>
    </lineage>
</organism>
<protein>
    <submittedName>
        <fullName evidence="1">Uncharacterized protein</fullName>
    </submittedName>
</protein>
<dbReference type="AlphaFoldDB" id="A0AAV4PKY8"/>
<dbReference type="EMBL" id="BPLR01004804">
    <property type="protein sequence ID" value="GIX97648.1"/>
    <property type="molecule type" value="Genomic_DNA"/>
</dbReference>
<evidence type="ECO:0000313" key="1">
    <source>
        <dbReference type="EMBL" id="GIX97648.1"/>
    </source>
</evidence>
<gene>
    <name evidence="1" type="ORF">CEXT_727601</name>
</gene>
<evidence type="ECO:0000313" key="2">
    <source>
        <dbReference type="Proteomes" id="UP001054945"/>
    </source>
</evidence>
<keyword evidence="2" id="KW-1185">Reference proteome</keyword>
<accession>A0AAV4PKY8</accession>